<dbReference type="PANTHER" id="PTHR28079:SF1">
    <property type="entry name" value="RNA POLYMERASE I-SPECIFIC TRANSCRIPTION INITIATION FACTOR RRN5"/>
    <property type="match status" value="1"/>
</dbReference>
<dbReference type="Proteomes" id="UP000298030">
    <property type="component" value="Unassembled WGS sequence"/>
</dbReference>
<feature type="compositionally biased region" description="Polar residues" evidence="1">
    <location>
        <begin position="451"/>
        <end position="473"/>
    </location>
</feature>
<protein>
    <submittedName>
        <fullName evidence="2">Uncharacterized protein</fullName>
    </submittedName>
</protein>
<dbReference type="AlphaFoldDB" id="A0A4Y7TW22"/>
<feature type="compositionally biased region" description="Acidic residues" evidence="1">
    <location>
        <begin position="680"/>
        <end position="693"/>
    </location>
</feature>
<feature type="compositionally biased region" description="Acidic residues" evidence="1">
    <location>
        <begin position="559"/>
        <end position="591"/>
    </location>
</feature>
<feature type="compositionally biased region" description="Basic and acidic residues" evidence="1">
    <location>
        <begin position="1"/>
        <end position="14"/>
    </location>
</feature>
<feature type="compositionally biased region" description="Low complexity" evidence="1">
    <location>
        <begin position="346"/>
        <end position="364"/>
    </location>
</feature>
<proteinExistence type="predicted"/>
<evidence type="ECO:0000313" key="2">
    <source>
        <dbReference type="EMBL" id="TEB38385.1"/>
    </source>
</evidence>
<feature type="region of interest" description="Disordered" evidence="1">
    <location>
        <begin position="302"/>
        <end position="381"/>
    </location>
</feature>
<evidence type="ECO:0000256" key="1">
    <source>
        <dbReference type="SAM" id="MobiDB-lite"/>
    </source>
</evidence>
<feature type="region of interest" description="Disordered" evidence="1">
    <location>
        <begin position="1"/>
        <end position="56"/>
    </location>
</feature>
<dbReference type="GO" id="GO:0000500">
    <property type="term" value="C:RNA polymerase I upstream activating factor complex"/>
    <property type="evidence" value="ECO:0007669"/>
    <property type="project" value="InterPro"/>
</dbReference>
<sequence length="814" mass="90649">MARKNKEGEDDWRPPAKTTSRKRPKTWAANQTTSLRKALLTNKKKKDEARPVVEDDDNINARYYEDFRQHVVDFREHLAGKWAGEVEELEEPDGGGEQMEVDEEHDVELDSDKDPSDDGKPFDPFTATSWTDVEKDAFFHAVAVYSRLRPDLIAASIKTKNMYDVCLYMRCLDDALATLKEDELELDAAPGLTTTEREYQNDEGSNESELSDEGEKPNDKPSAEEDNHLHKPRAFESDASKKARRDAKLDAAALLRRNAAPRAMEMSVPWIDFEERLGKLLCSLEDDDQRRGGNVAFASAVIDHEQRGSDSRGASSEEWKSSKKDKGKGRARDTEEESERKDGRSRSSSQPRPSTSSSQKCSSSSKDRSTPGPSNPPAWKTSNVYLLDGHLQVLETILRDAEDARAAADLAGQSSFIQEKMRQRSRSKSQASAPPPPANVVSPVFNEDETATGSVSTSTFRVVGQGSTASSSTKGRRESSAKSKGKEKVNSTGDESGRGLQDVDEDDVDSSILLGRGERERSEASTSGSSSRPHPKSQLKSQWKSEAKGKGEVTGADRGEDEEGEEDKNEGRGDEDEDEGAREQEEEENEEERALKDPDLCPTVRRRFLNRIYMRKRRAMKSGGLEAAEKVDTKSVRLKPGRKKKNGGFGSRAKSLAYITEGESGNVTAGKKRKRTRGDDGEEGSEEDDDNVDEDRVDKRDKKDRFWGEIEEAGIDDATLAREGLAYFNLSMLGKLLNYFSSAYRDRTIPGQPVISASLLRAMFTTVVEFVVDTIHRSVILSECRGSVRTGTKVFRQNKDDVCRPLFGPWHDMP</sequence>
<dbReference type="GO" id="GO:0001181">
    <property type="term" value="F:RNA polymerase I general transcription initiation factor activity"/>
    <property type="evidence" value="ECO:0007669"/>
    <property type="project" value="TreeGrafter"/>
</dbReference>
<feature type="region of interest" description="Disordered" evidence="1">
    <location>
        <begin position="660"/>
        <end position="698"/>
    </location>
</feature>
<dbReference type="GO" id="GO:0042790">
    <property type="term" value="P:nucleolar large rRNA transcription by RNA polymerase I"/>
    <property type="evidence" value="ECO:0007669"/>
    <property type="project" value="InterPro"/>
</dbReference>
<dbReference type="OrthoDB" id="2240312at2759"/>
<feature type="compositionally biased region" description="Acidic residues" evidence="1">
    <location>
        <begin position="85"/>
        <end position="107"/>
    </location>
</feature>
<dbReference type="GO" id="GO:0000182">
    <property type="term" value="F:rDNA binding"/>
    <property type="evidence" value="ECO:0007669"/>
    <property type="project" value="TreeGrafter"/>
</dbReference>
<feature type="compositionally biased region" description="Basic and acidic residues" evidence="1">
    <location>
        <begin position="475"/>
        <end position="489"/>
    </location>
</feature>
<feature type="compositionally biased region" description="Basic and acidic residues" evidence="1">
    <location>
        <begin position="213"/>
        <end position="243"/>
    </location>
</feature>
<organism evidence="2 3">
    <name type="scientific">Coprinellus micaceus</name>
    <name type="common">Glistening ink-cap mushroom</name>
    <name type="synonym">Coprinus micaceus</name>
    <dbReference type="NCBI Taxonomy" id="71717"/>
    <lineage>
        <taxon>Eukaryota</taxon>
        <taxon>Fungi</taxon>
        <taxon>Dikarya</taxon>
        <taxon>Basidiomycota</taxon>
        <taxon>Agaricomycotina</taxon>
        <taxon>Agaricomycetes</taxon>
        <taxon>Agaricomycetidae</taxon>
        <taxon>Agaricales</taxon>
        <taxon>Agaricineae</taxon>
        <taxon>Psathyrellaceae</taxon>
        <taxon>Coprinellus</taxon>
    </lineage>
</organism>
<dbReference type="EMBL" id="QPFP01000003">
    <property type="protein sequence ID" value="TEB38385.1"/>
    <property type="molecule type" value="Genomic_DNA"/>
</dbReference>
<feature type="compositionally biased region" description="Basic and acidic residues" evidence="1">
    <location>
        <begin position="302"/>
        <end position="345"/>
    </location>
</feature>
<name>A0A4Y7TW22_COPMI</name>
<feature type="region of interest" description="Disordered" evidence="1">
    <location>
        <begin position="85"/>
        <end position="125"/>
    </location>
</feature>
<feature type="region of interest" description="Disordered" evidence="1">
    <location>
        <begin position="187"/>
        <end position="243"/>
    </location>
</feature>
<dbReference type="InterPro" id="IPR039601">
    <property type="entry name" value="Rrn5"/>
</dbReference>
<keyword evidence="3" id="KW-1185">Reference proteome</keyword>
<feature type="compositionally biased region" description="Basic and acidic residues" evidence="1">
    <location>
        <begin position="543"/>
        <end position="558"/>
    </location>
</feature>
<feature type="compositionally biased region" description="Basic and acidic residues" evidence="1">
    <location>
        <begin position="108"/>
        <end position="121"/>
    </location>
</feature>
<evidence type="ECO:0000313" key="3">
    <source>
        <dbReference type="Proteomes" id="UP000298030"/>
    </source>
</evidence>
<dbReference type="GO" id="GO:0006361">
    <property type="term" value="P:transcription initiation at RNA polymerase I promoter"/>
    <property type="evidence" value="ECO:0007669"/>
    <property type="project" value="TreeGrafter"/>
</dbReference>
<feature type="region of interest" description="Disordered" evidence="1">
    <location>
        <begin position="411"/>
        <end position="604"/>
    </location>
</feature>
<comment type="caution">
    <text evidence="2">The sequence shown here is derived from an EMBL/GenBank/DDBJ whole genome shotgun (WGS) entry which is preliminary data.</text>
</comment>
<dbReference type="PANTHER" id="PTHR28079">
    <property type="entry name" value="RNA POLYMERASE I-SPECIFIC TRANSCRIPTION INITIATION FACTOR RRN5"/>
    <property type="match status" value="1"/>
</dbReference>
<reference evidence="2 3" key="1">
    <citation type="journal article" date="2019" name="Nat. Ecol. Evol.">
        <title>Megaphylogeny resolves global patterns of mushroom evolution.</title>
        <authorList>
            <person name="Varga T."/>
            <person name="Krizsan K."/>
            <person name="Foldi C."/>
            <person name="Dima B."/>
            <person name="Sanchez-Garcia M."/>
            <person name="Sanchez-Ramirez S."/>
            <person name="Szollosi G.J."/>
            <person name="Szarkandi J.G."/>
            <person name="Papp V."/>
            <person name="Albert L."/>
            <person name="Andreopoulos W."/>
            <person name="Angelini C."/>
            <person name="Antonin V."/>
            <person name="Barry K.W."/>
            <person name="Bougher N.L."/>
            <person name="Buchanan P."/>
            <person name="Buyck B."/>
            <person name="Bense V."/>
            <person name="Catcheside P."/>
            <person name="Chovatia M."/>
            <person name="Cooper J."/>
            <person name="Damon W."/>
            <person name="Desjardin D."/>
            <person name="Finy P."/>
            <person name="Geml J."/>
            <person name="Haridas S."/>
            <person name="Hughes K."/>
            <person name="Justo A."/>
            <person name="Karasinski D."/>
            <person name="Kautmanova I."/>
            <person name="Kiss B."/>
            <person name="Kocsube S."/>
            <person name="Kotiranta H."/>
            <person name="LaButti K.M."/>
            <person name="Lechner B.E."/>
            <person name="Liimatainen K."/>
            <person name="Lipzen A."/>
            <person name="Lukacs Z."/>
            <person name="Mihaltcheva S."/>
            <person name="Morgado L.N."/>
            <person name="Niskanen T."/>
            <person name="Noordeloos M.E."/>
            <person name="Ohm R.A."/>
            <person name="Ortiz-Santana B."/>
            <person name="Ovrebo C."/>
            <person name="Racz N."/>
            <person name="Riley R."/>
            <person name="Savchenko A."/>
            <person name="Shiryaev A."/>
            <person name="Soop K."/>
            <person name="Spirin V."/>
            <person name="Szebenyi C."/>
            <person name="Tomsovsky M."/>
            <person name="Tulloss R.E."/>
            <person name="Uehling J."/>
            <person name="Grigoriev I.V."/>
            <person name="Vagvolgyi C."/>
            <person name="Papp T."/>
            <person name="Martin F.M."/>
            <person name="Miettinen O."/>
            <person name="Hibbett D.S."/>
            <person name="Nagy L.G."/>
        </authorList>
    </citation>
    <scope>NUCLEOTIDE SEQUENCE [LARGE SCALE GENOMIC DNA]</scope>
    <source>
        <strain evidence="2 3">FP101781</strain>
    </source>
</reference>
<gene>
    <name evidence="2" type="ORF">FA13DRAFT_745897</name>
</gene>
<accession>A0A4Y7TW22</accession>